<dbReference type="RefSeq" id="WP_141165041.1">
    <property type="nucleotide sequence ID" value="NZ_VHLH01000001.1"/>
</dbReference>
<keyword evidence="3" id="KW-1185">Reference proteome</keyword>
<dbReference type="OrthoDB" id="8005824at2"/>
<protein>
    <recommendedName>
        <fullName evidence="4">Helix-turn-helix type 11 domain-containing protein</fullName>
    </recommendedName>
</protein>
<evidence type="ECO:0000313" key="2">
    <source>
        <dbReference type="EMBL" id="TPW32739.1"/>
    </source>
</evidence>
<organism evidence="2 3">
    <name type="scientific">Pararhizobium mangrovi</name>
    <dbReference type="NCBI Taxonomy" id="2590452"/>
    <lineage>
        <taxon>Bacteria</taxon>
        <taxon>Pseudomonadati</taxon>
        <taxon>Pseudomonadota</taxon>
        <taxon>Alphaproteobacteria</taxon>
        <taxon>Hyphomicrobiales</taxon>
        <taxon>Rhizobiaceae</taxon>
        <taxon>Rhizobium/Agrobacterium group</taxon>
        <taxon>Pararhizobium</taxon>
    </lineage>
</organism>
<evidence type="ECO:0008006" key="4">
    <source>
        <dbReference type="Google" id="ProtNLM"/>
    </source>
</evidence>
<feature type="region of interest" description="Disordered" evidence="1">
    <location>
        <begin position="38"/>
        <end position="74"/>
    </location>
</feature>
<feature type="region of interest" description="Disordered" evidence="1">
    <location>
        <begin position="189"/>
        <end position="241"/>
    </location>
</feature>
<dbReference type="AlphaFoldDB" id="A0A506UHF6"/>
<accession>A0A506UHF6</accession>
<evidence type="ECO:0000313" key="3">
    <source>
        <dbReference type="Proteomes" id="UP000320314"/>
    </source>
</evidence>
<comment type="caution">
    <text evidence="2">The sequence shown here is derived from an EMBL/GenBank/DDBJ whole genome shotgun (WGS) entry which is preliminary data.</text>
</comment>
<dbReference type="EMBL" id="VHLH01000001">
    <property type="protein sequence ID" value="TPW32739.1"/>
    <property type="molecule type" value="Genomic_DNA"/>
</dbReference>
<reference evidence="2 3" key="1">
    <citation type="submission" date="2019-06" db="EMBL/GenBank/DDBJ databases">
        <authorList>
            <person name="Li M."/>
        </authorList>
    </citation>
    <scope>NUCLEOTIDE SEQUENCE [LARGE SCALE GENOMIC DNA]</scope>
    <source>
        <strain evidence="2 3">BGMRC6574</strain>
    </source>
</reference>
<dbReference type="Proteomes" id="UP000320314">
    <property type="component" value="Unassembled WGS sequence"/>
</dbReference>
<sequence>MSDPTFAPSAALLRSNLVSKPVRDPALMAAFEAGAVPTRGASRGPTQFRLPGVGSLSEARRRRRSADHAAETRRLRTMSASGTLPHSIRWEYTEGERAALSVIALEIKRRGRCELEVKQLADIAGVSVRTVQYALSKARQHGHISVTYRKRSPSRNAPNLIAIVSKEWLAWLKRGPSLKTIEREVSGCKSVHTSENKRNNKRFDKPRSLRTASAAAGGSAAMGLGEGKRGDDTDRHGRGGG</sequence>
<proteinExistence type="predicted"/>
<feature type="compositionally biased region" description="Low complexity" evidence="1">
    <location>
        <begin position="212"/>
        <end position="221"/>
    </location>
</feature>
<feature type="compositionally biased region" description="Basic and acidic residues" evidence="1">
    <location>
        <begin position="189"/>
        <end position="207"/>
    </location>
</feature>
<gene>
    <name evidence="2" type="ORF">FJU11_00495</name>
</gene>
<evidence type="ECO:0000256" key="1">
    <source>
        <dbReference type="SAM" id="MobiDB-lite"/>
    </source>
</evidence>
<name>A0A506UHF6_9HYPH</name>
<feature type="compositionally biased region" description="Basic and acidic residues" evidence="1">
    <location>
        <begin position="226"/>
        <end position="241"/>
    </location>
</feature>